<accession>A0A645D1I1</accession>
<name>A0A645D1I1_9ZZZZ</name>
<comment type="caution">
    <text evidence="1">The sequence shown here is derived from an EMBL/GenBank/DDBJ whole genome shotgun (WGS) entry which is preliminary data.</text>
</comment>
<protein>
    <submittedName>
        <fullName evidence="1">Uncharacterized protein</fullName>
    </submittedName>
</protein>
<proteinExistence type="predicted"/>
<dbReference type="AlphaFoldDB" id="A0A645D1I1"/>
<organism evidence="1">
    <name type="scientific">bioreactor metagenome</name>
    <dbReference type="NCBI Taxonomy" id="1076179"/>
    <lineage>
        <taxon>unclassified sequences</taxon>
        <taxon>metagenomes</taxon>
        <taxon>ecological metagenomes</taxon>
    </lineage>
</organism>
<evidence type="ECO:0000313" key="1">
    <source>
        <dbReference type="EMBL" id="MPM83057.1"/>
    </source>
</evidence>
<dbReference type="EMBL" id="VSSQ01031957">
    <property type="protein sequence ID" value="MPM83057.1"/>
    <property type="molecule type" value="Genomic_DNA"/>
</dbReference>
<reference evidence="1" key="1">
    <citation type="submission" date="2019-08" db="EMBL/GenBank/DDBJ databases">
        <authorList>
            <person name="Kucharzyk K."/>
            <person name="Murdoch R.W."/>
            <person name="Higgins S."/>
            <person name="Loffler F."/>
        </authorList>
    </citation>
    <scope>NUCLEOTIDE SEQUENCE</scope>
</reference>
<sequence>MKTFNTSDPSIFVWWKSVPDSNKREYLGIRFASSDDHIDYSKNIARDEKEEAIIDGKQLNALSSDEICSLLFSELLKPEWKWKIGGRESIKTDVYAICERLTK</sequence>
<gene>
    <name evidence="1" type="ORF">SDC9_130120</name>
</gene>